<gene>
    <name evidence="2" type="ORF">CVLEPA_LOCUS27862</name>
</gene>
<evidence type="ECO:0000313" key="2">
    <source>
        <dbReference type="EMBL" id="CAK8694497.1"/>
    </source>
</evidence>
<dbReference type="EMBL" id="CAWYQH010000141">
    <property type="protein sequence ID" value="CAK8694497.1"/>
    <property type="molecule type" value="Genomic_DNA"/>
</dbReference>
<proteinExistence type="predicted"/>
<accession>A0ABP0GSC3</accession>
<keyword evidence="3" id="KW-1185">Reference proteome</keyword>
<sequence>MRPDTIVQTARAETISVLSLNNYAFSAIGSKSVSWKVSDQKKSFLRSESFRRGSSDKCATRDQPTWNNCRKMAPGSAKRRRMTPRLCSPISIPTSTFSVSSGSNKTIQSESGSSEKGREIFRKKAKNRLRFMLPSKFSNFNSTDLEHSKASHRPPTKKNTFSETATKIVTADSERRRIYFINGVKSTSYRRPSVQFTDDDTASVLSKFSSERRFSEPILPSLAVGNGGPKFAVAVGSLSASTSAPATIASNDEESVKEAEKNSAGYLIRDWKSDILSRYSANQPWIPKFRTNRYFPKHRNLQDMHCRNPYVVTGCILYNVSSSQ</sequence>
<feature type="region of interest" description="Disordered" evidence="1">
    <location>
        <begin position="98"/>
        <end position="117"/>
    </location>
</feature>
<name>A0ABP0GSC3_CLALP</name>
<comment type="caution">
    <text evidence="2">The sequence shown here is derived from an EMBL/GenBank/DDBJ whole genome shotgun (WGS) entry which is preliminary data.</text>
</comment>
<evidence type="ECO:0000256" key="1">
    <source>
        <dbReference type="SAM" id="MobiDB-lite"/>
    </source>
</evidence>
<organism evidence="2 3">
    <name type="scientific">Clavelina lepadiformis</name>
    <name type="common">Light-bulb sea squirt</name>
    <name type="synonym">Ascidia lepadiformis</name>
    <dbReference type="NCBI Taxonomy" id="159417"/>
    <lineage>
        <taxon>Eukaryota</taxon>
        <taxon>Metazoa</taxon>
        <taxon>Chordata</taxon>
        <taxon>Tunicata</taxon>
        <taxon>Ascidiacea</taxon>
        <taxon>Aplousobranchia</taxon>
        <taxon>Clavelinidae</taxon>
        <taxon>Clavelina</taxon>
    </lineage>
</organism>
<reference evidence="2 3" key="1">
    <citation type="submission" date="2024-02" db="EMBL/GenBank/DDBJ databases">
        <authorList>
            <person name="Daric V."/>
            <person name="Darras S."/>
        </authorList>
    </citation>
    <scope>NUCLEOTIDE SEQUENCE [LARGE SCALE GENOMIC DNA]</scope>
</reference>
<protein>
    <submittedName>
        <fullName evidence="2">Uncharacterized protein</fullName>
    </submittedName>
</protein>
<feature type="compositionally biased region" description="Polar residues" evidence="1">
    <location>
        <begin position="98"/>
        <end position="112"/>
    </location>
</feature>
<dbReference type="Proteomes" id="UP001642483">
    <property type="component" value="Unassembled WGS sequence"/>
</dbReference>
<evidence type="ECO:0000313" key="3">
    <source>
        <dbReference type="Proteomes" id="UP001642483"/>
    </source>
</evidence>